<evidence type="ECO:0000256" key="1">
    <source>
        <dbReference type="ARBA" id="ARBA00005051"/>
    </source>
</evidence>
<dbReference type="PANTHER" id="PTHR43071">
    <property type="entry name" value="2-AMINO-4-HYDROXY-6-HYDROXYMETHYLDIHYDROPTERIDINE PYROPHOSPHOKINASE"/>
    <property type="match status" value="1"/>
</dbReference>
<dbReference type="NCBIfam" id="TIGR01498">
    <property type="entry name" value="folK"/>
    <property type="match status" value="1"/>
</dbReference>
<evidence type="ECO:0000256" key="12">
    <source>
        <dbReference type="ARBA" id="ARBA00033413"/>
    </source>
</evidence>
<evidence type="ECO:0000256" key="8">
    <source>
        <dbReference type="ARBA" id="ARBA00022840"/>
    </source>
</evidence>
<evidence type="ECO:0000256" key="3">
    <source>
        <dbReference type="ARBA" id="ARBA00013253"/>
    </source>
</evidence>
<proteinExistence type="inferred from homology"/>
<evidence type="ECO:0000313" key="15">
    <source>
        <dbReference type="EMBL" id="TWH96262.1"/>
    </source>
</evidence>
<comment type="pathway">
    <text evidence="1">Cofactor biosynthesis; tetrahydrofolate biosynthesis; 2-amino-4-hydroxy-6-hydroxymethyl-7,8-dihydropteridine diphosphate from 7,8-dihydroneopterin triphosphate: step 4/4.</text>
</comment>
<dbReference type="PANTHER" id="PTHR43071:SF1">
    <property type="entry name" value="2-AMINO-4-HYDROXY-6-HYDROXYMETHYLDIHYDROPTERIDINE PYROPHOSPHOKINASE"/>
    <property type="match status" value="1"/>
</dbReference>
<dbReference type="Pfam" id="PF01712">
    <property type="entry name" value="dNK"/>
    <property type="match status" value="1"/>
</dbReference>
<keyword evidence="9" id="KW-0289">Folate biosynthesis</keyword>
<evidence type="ECO:0000256" key="4">
    <source>
        <dbReference type="ARBA" id="ARBA00016218"/>
    </source>
</evidence>
<comment type="caution">
    <text evidence="15">The sequence shown here is derived from an EMBL/GenBank/DDBJ whole genome shotgun (WGS) entry which is preliminary data.</text>
</comment>
<organism evidence="15 16">
    <name type="scientific">Flavobacterium cheniae</name>
    <dbReference type="NCBI Taxonomy" id="295428"/>
    <lineage>
        <taxon>Bacteria</taxon>
        <taxon>Pseudomonadati</taxon>
        <taxon>Bacteroidota</taxon>
        <taxon>Flavobacteriia</taxon>
        <taxon>Flavobacteriales</taxon>
        <taxon>Flavobacteriaceae</taxon>
        <taxon>Flavobacterium</taxon>
    </lineage>
</organism>
<dbReference type="Pfam" id="PF01288">
    <property type="entry name" value="HPPK"/>
    <property type="match status" value="1"/>
</dbReference>
<dbReference type="InterPro" id="IPR000550">
    <property type="entry name" value="Hppk"/>
</dbReference>
<dbReference type="EMBL" id="VLKM01000003">
    <property type="protein sequence ID" value="TWH96262.1"/>
    <property type="molecule type" value="Genomic_DNA"/>
</dbReference>
<evidence type="ECO:0000256" key="7">
    <source>
        <dbReference type="ARBA" id="ARBA00022777"/>
    </source>
</evidence>
<dbReference type="Proteomes" id="UP000315312">
    <property type="component" value="Unassembled WGS sequence"/>
</dbReference>
<gene>
    <name evidence="15" type="ORF">IP97_00799</name>
</gene>
<evidence type="ECO:0000259" key="14">
    <source>
        <dbReference type="Pfam" id="PF01712"/>
    </source>
</evidence>
<feature type="domain" description="Deoxynucleoside kinase" evidence="14">
    <location>
        <begin position="203"/>
        <end position="398"/>
    </location>
</feature>
<evidence type="ECO:0000259" key="13">
    <source>
        <dbReference type="Pfam" id="PF01288"/>
    </source>
</evidence>
<dbReference type="SUPFAM" id="SSF55083">
    <property type="entry name" value="6-hydroxymethyl-7,8-dihydropterin pyrophosphokinase, HPPK"/>
    <property type="match status" value="1"/>
</dbReference>
<feature type="domain" description="7,8-dihydro-6-hydroxymethylpterin-pyrophosphokinase" evidence="13">
    <location>
        <begin position="30"/>
        <end position="156"/>
    </location>
</feature>
<dbReference type="AlphaFoldDB" id="A0A562KLK6"/>
<keyword evidence="5" id="KW-0808">Transferase</keyword>
<comment type="function">
    <text evidence="10">Catalyzes the transfer of pyrophosphate from adenosine triphosphate (ATP) to 6-hydroxymethyl-7,8-dihydropterin, an enzymatic step in folate biosynthesis pathway.</text>
</comment>
<evidence type="ECO:0000256" key="11">
    <source>
        <dbReference type="ARBA" id="ARBA00029766"/>
    </source>
</evidence>
<dbReference type="UniPathway" id="UPA00077">
    <property type="reaction ID" value="UER00155"/>
</dbReference>
<evidence type="ECO:0000256" key="6">
    <source>
        <dbReference type="ARBA" id="ARBA00022741"/>
    </source>
</evidence>
<dbReference type="GO" id="GO:0046654">
    <property type="term" value="P:tetrahydrofolate biosynthetic process"/>
    <property type="evidence" value="ECO:0007669"/>
    <property type="project" value="UniProtKB-UniPathway"/>
</dbReference>
<dbReference type="InterPro" id="IPR027417">
    <property type="entry name" value="P-loop_NTPase"/>
</dbReference>
<dbReference type="Gene3D" id="3.30.70.560">
    <property type="entry name" value="7,8-Dihydro-6-hydroxymethylpterin-pyrophosphokinase HPPK"/>
    <property type="match status" value="1"/>
</dbReference>
<dbReference type="GO" id="GO:0003848">
    <property type="term" value="F:2-amino-4-hydroxy-6-hydroxymethyldihydropteridine diphosphokinase activity"/>
    <property type="evidence" value="ECO:0007669"/>
    <property type="project" value="UniProtKB-EC"/>
</dbReference>
<sequence>MLHVHKKTRKVNYKSKIVCYFANMSQHQVILSLGSNQGNRLETIQSCIDLIHNEVATVIKVSKIYETQAWGFESEPFYNAAILIHTSKSAQKVLKQVLKVEKKLGRVRSKNFGYQARIIDVDIIAFDEEIISTETLQVPHPLMQNRKFVLQPMMDLGLNWEHPTLKKSIAQLLLQTEDKSEIKAVHSVISPIEKLQLQQFNYIAIEGNIGAGKTTLSTKLAEDCNAKLVLERFADNPFLPKFYKDQSRYAFPLEMSFLADRYQQLSDDLAQFDLFKDFVVADYHIFKSLIFAKVTLQEDEFRLYKTMFDIIHKEMPKPDLYVYLYQNTDRLLENIKKRGRSYEQEIPADYLEKINQGYLDYIKTQTNLNVLIIDVSDLDFVKKQEDYIIVLGSIKKKLVN</sequence>
<dbReference type="SUPFAM" id="SSF52540">
    <property type="entry name" value="P-loop containing nucleoside triphosphate hydrolases"/>
    <property type="match status" value="1"/>
</dbReference>
<evidence type="ECO:0000256" key="5">
    <source>
        <dbReference type="ARBA" id="ARBA00022679"/>
    </source>
</evidence>
<dbReference type="InterPro" id="IPR035907">
    <property type="entry name" value="Hppk_sf"/>
</dbReference>
<keyword evidence="16" id="KW-1185">Reference proteome</keyword>
<dbReference type="CDD" id="cd01673">
    <property type="entry name" value="dNK"/>
    <property type="match status" value="1"/>
</dbReference>
<dbReference type="GO" id="GO:0016301">
    <property type="term" value="F:kinase activity"/>
    <property type="evidence" value="ECO:0007669"/>
    <property type="project" value="UniProtKB-KW"/>
</dbReference>
<accession>A0A562KLK6</accession>
<reference evidence="15 16" key="1">
    <citation type="journal article" date="2015" name="Stand. Genomic Sci.">
        <title>Genomic Encyclopedia of Bacterial and Archaeal Type Strains, Phase III: the genomes of soil and plant-associated and newly described type strains.</title>
        <authorList>
            <person name="Whitman W.B."/>
            <person name="Woyke T."/>
            <person name="Klenk H.P."/>
            <person name="Zhou Y."/>
            <person name="Lilburn T.G."/>
            <person name="Beck B.J."/>
            <person name="De Vos P."/>
            <person name="Vandamme P."/>
            <person name="Eisen J.A."/>
            <person name="Garrity G."/>
            <person name="Hugenholtz P."/>
            <person name="Kyrpides N.C."/>
        </authorList>
    </citation>
    <scope>NUCLEOTIDE SEQUENCE [LARGE SCALE GENOMIC DNA]</scope>
    <source>
        <strain evidence="15 16">CGMCC 1.6844</strain>
    </source>
</reference>
<dbReference type="EC" id="2.7.6.3" evidence="3"/>
<dbReference type="Gene3D" id="3.40.50.300">
    <property type="entry name" value="P-loop containing nucleotide triphosphate hydrolases"/>
    <property type="match status" value="1"/>
</dbReference>
<dbReference type="GO" id="GO:0046656">
    <property type="term" value="P:folic acid biosynthetic process"/>
    <property type="evidence" value="ECO:0007669"/>
    <property type="project" value="UniProtKB-KW"/>
</dbReference>
<name>A0A562KLK6_9FLAO</name>
<evidence type="ECO:0000313" key="16">
    <source>
        <dbReference type="Proteomes" id="UP000315312"/>
    </source>
</evidence>
<keyword evidence="6" id="KW-0547">Nucleotide-binding</keyword>
<protein>
    <recommendedName>
        <fullName evidence="4">2-amino-4-hydroxy-6-hydroxymethyldihydropteridine pyrophosphokinase</fullName>
        <ecNumber evidence="3">2.7.6.3</ecNumber>
    </recommendedName>
    <alternativeName>
        <fullName evidence="11">6-hydroxymethyl-7,8-dihydropterin pyrophosphokinase</fullName>
    </alternativeName>
    <alternativeName>
        <fullName evidence="12">7,8-dihydro-6-hydroxymethylpterin-pyrophosphokinase</fullName>
    </alternativeName>
</protein>
<dbReference type="GO" id="GO:0005524">
    <property type="term" value="F:ATP binding"/>
    <property type="evidence" value="ECO:0007669"/>
    <property type="project" value="UniProtKB-KW"/>
</dbReference>
<evidence type="ECO:0000256" key="9">
    <source>
        <dbReference type="ARBA" id="ARBA00022909"/>
    </source>
</evidence>
<dbReference type="InterPro" id="IPR031314">
    <property type="entry name" value="DNK_dom"/>
</dbReference>
<keyword evidence="7 15" id="KW-0418">Kinase</keyword>
<keyword evidence="8" id="KW-0067">ATP-binding</keyword>
<dbReference type="CDD" id="cd00483">
    <property type="entry name" value="HPPK"/>
    <property type="match status" value="1"/>
</dbReference>
<evidence type="ECO:0000256" key="10">
    <source>
        <dbReference type="ARBA" id="ARBA00029409"/>
    </source>
</evidence>
<comment type="similarity">
    <text evidence="2">Belongs to the HPPK family.</text>
</comment>
<evidence type="ECO:0000256" key="2">
    <source>
        <dbReference type="ARBA" id="ARBA00005810"/>
    </source>
</evidence>